<dbReference type="Gene3D" id="3.20.20.80">
    <property type="entry name" value="Glycosidases"/>
    <property type="match status" value="1"/>
</dbReference>
<dbReference type="InterPro" id="IPR013783">
    <property type="entry name" value="Ig-like_fold"/>
</dbReference>
<comment type="caution">
    <text evidence="7">The sequence shown here is derived from an EMBL/GenBank/DDBJ whole genome shotgun (WGS) entry which is preliminary data.</text>
</comment>
<dbReference type="SUPFAM" id="SSF51445">
    <property type="entry name" value="(Trans)glycosidases"/>
    <property type="match status" value="1"/>
</dbReference>
<proteinExistence type="predicted"/>
<keyword evidence="3" id="KW-0378">Hydrolase</keyword>
<feature type="non-terminal residue" evidence="7">
    <location>
        <position position="157"/>
    </location>
</feature>
<evidence type="ECO:0000256" key="2">
    <source>
        <dbReference type="ARBA" id="ARBA00012756"/>
    </source>
</evidence>
<dbReference type="InterPro" id="IPR036156">
    <property type="entry name" value="Beta-gal/glucu_dom_sf"/>
</dbReference>
<evidence type="ECO:0000259" key="6">
    <source>
        <dbReference type="Pfam" id="PF16353"/>
    </source>
</evidence>
<keyword evidence="4" id="KW-0326">Glycosidase</keyword>
<dbReference type="SUPFAM" id="SSF49303">
    <property type="entry name" value="beta-Galactosidase/glucuronidase domain"/>
    <property type="match status" value="1"/>
</dbReference>
<evidence type="ECO:0000256" key="3">
    <source>
        <dbReference type="ARBA" id="ARBA00022801"/>
    </source>
</evidence>
<dbReference type="InterPro" id="IPR032312">
    <property type="entry name" value="LacZ_4"/>
</dbReference>
<evidence type="ECO:0000313" key="7">
    <source>
        <dbReference type="EMBL" id="EKC71618.1"/>
    </source>
</evidence>
<dbReference type="InterPro" id="IPR006103">
    <property type="entry name" value="Glyco_hydro_2_cat"/>
</dbReference>
<organism evidence="7">
    <name type="scientific">human gut metagenome</name>
    <dbReference type="NCBI Taxonomy" id="408170"/>
    <lineage>
        <taxon>unclassified sequences</taxon>
        <taxon>metagenomes</taxon>
        <taxon>organismal metagenomes</taxon>
    </lineage>
</organism>
<comment type="catalytic activity">
    <reaction evidence="1">
        <text>Hydrolysis of terminal non-reducing beta-D-galactose residues in beta-D-galactosides.</text>
        <dbReference type="EC" id="3.2.1.23"/>
    </reaction>
</comment>
<dbReference type="Gene3D" id="2.60.40.10">
    <property type="entry name" value="Immunoglobulins"/>
    <property type="match status" value="1"/>
</dbReference>
<dbReference type="Pfam" id="PF02836">
    <property type="entry name" value="Glyco_hydro_2_C"/>
    <property type="match status" value="1"/>
</dbReference>
<dbReference type="PANTHER" id="PTHR46323">
    <property type="entry name" value="BETA-GALACTOSIDASE"/>
    <property type="match status" value="1"/>
</dbReference>
<dbReference type="Pfam" id="PF16353">
    <property type="entry name" value="LacZ_4"/>
    <property type="match status" value="1"/>
</dbReference>
<dbReference type="InterPro" id="IPR017853">
    <property type="entry name" value="GH"/>
</dbReference>
<reference evidence="7" key="1">
    <citation type="journal article" date="2013" name="Environ. Microbiol.">
        <title>Microbiota from the distal guts of lean and obese adolescents exhibit partial functional redundancy besides clear differences in community structure.</title>
        <authorList>
            <person name="Ferrer M."/>
            <person name="Ruiz A."/>
            <person name="Lanza F."/>
            <person name="Haange S.B."/>
            <person name="Oberbach A."/>
            <person name="Till H."/>
            <person name="Bargiela R."/>
            <person name="Campoy C."/>
            <person name="Segura M.T."/>
            <person name="Richter M."/>
            <person name="von Bergen M."/>
            <person name="Seifert J."/>
            <person name="Suarez A."/>
        </authorList>
    </citation>
    <scope>NUCLEOTIDE SEQUENCE</scope>
</reference>
<dbReference type="EMBL" id="AJWY01004713">
    <property type="protein sequence ID" value="EKC71618.1"/>
    <property type="molecule type" value="Genomic_DNA"/>
</dbReference>
<dbReference type="InterPro" id="IPR050347">
    <property type="entry name" value="Bact_Beta-galactosidase"/>
</dbReference>
<accession>K1TPK7</accession>
<evidence type="ECO:0000256" key="4">
    <source>
        <dbReference type="ARBA" id="ARBA00023295"/>
    </source>
</evidence>
<dbReference type="GO" id="GO:0004565">
    <property type="term" value="F:beta-galactosidase activity"/>
    <property type="evidence" value="ECO:0007669"/>
    <property type="project" value="UniProtKB-EC"/>
</dbReference>
<dbReference type="AlphaFoldDB" id="K1TPK7"/>
<gene>
    <name evidence="7" type="ORF">LEA_07168</name>
</gene>
<sequence length="157" mass="17826">MIQDNDKMCGGFVWEWCDHAIAHGTAENGKTIYAYGGDHGEEIHDGNFCMDGLVYPDRTVHTGLLEYKNVYRPARVISYDKESGELVLHNYMDFDDLKDYVKISYELTQDGLVISKGILSEFSVASHGEGKTNLKISVPENGKCYLKLIYYLKKEMP</sequence>
<dbReference type="EC" id="3.2.1.23" evidence="2"/>
<feature type="domain" description="Glycoside hydrolase family 2 catalytic" evidence="5">
    <location>
        <begin position="1"/>
        <end position="73"/>
    </location>
</feature>
<dbReference type="GO" id="GO:0005990">
    <property type="term" value="P:lactose catabolic process"/>
    <property type="evidence" value="ECO:0007669"/>
    <property type="project" value="TreeGrafter"/>
</dbReference>
<evidence type="ECO:0000256" key="1">
    <source>
        <dbReference type="ARBA" id="ARBA00001412"/>
    </source>
</evidence>
<protein>
    <recommendedName>
        <fullName evidence="2">beta-galactosidase</fullName>
        <ecNumber evidence="2">3.2.1.23</ecNumber>
    </recommendedName>
</protein>
<feature type="domain" description="Beta-galactosidase" evidence="6">
    <location>
        <begin position="87"/>
        <end position="156"/>
    </location>
</feature>
<dbReference type="PANTHER" id="PTHR46323:SF2">
    <property type="entry name" value="BETA-GALACTOSIDASE"/>
    <property type="match status" value="1"/>
</dbReference>
<name>K1TPK7_9ZZZZ</name>
<evidence type="ECO:0000259" key="5">
    <source>
        <dbReference type="Pfam" id="PF02836"/>
    </source>
</evidence>
<dbReference type="GO" id="GO:0009341">
    <property type="term" value="C:beta-galactosidase complex"/>
    <property type="evidence" value="ECO:0007669"/>
    <property type="project" value="TreeGrafter"/>
</dbReference>